<dbReference type="InterPro" id="IPR029030">
    <property type="entry name" value="Caspase-like_dom_sf"/>
</dbReference>
<dbReference type="InterPro" id="IPR006597">
    <property type="entry name" value="Sel1-like"/>
</dbReference>
<dbReference type="GO" id="GO:0004197">
    <property type="term" value="F:cysteine-type endopeptidase activity"/>
    <property type="evidence" value="ECO:0007669"/>
    <property type="project" value="InterPro"/>
</dbReference>
<dbReference type="PROSITE" id="PS50208">
    <property type="entry name" value="CASPASE_P20"/>
    <property type="match status" value="1"/>
</dbReference>
<dbReference type="InterPro" id="IPR011600">
    <property type="entry name" value="Pept_C14_caspase"/>
</dbReference>
<dbReference type="PANTHER" id="PTHR22576:SF37">
    <property type="entry name" value="MUCOSA-ASSOCIATED LYMPHOID TISSUE LYMPHOMA TRANSLOCATION PROTEIN 1"/>
    <property type="match status" value="1"/>
</dbReference>
<feature type="domain" description="Caspase family p20" evidence="2">
    <location>
        <begin position="25"/>
        <end position="154"/>
    </location>
</feature>
<evidence type="ECO:0000313" key="4">
    <source>
        <dbReference type="Proteomes" id="UP000198894"/>
    </source>
</evidence>
<dbReference type="Pfam" id="PF14559">
    <property type="entry name" value="TPR_19"/>
    <property type="match status" value="1"/>
</dbReference>
<dbReference type="InterPro" id="IPR052039">
    <property type="entry name" value="Caspase-related_regulators"/>
</dbReference>
<evidence type="ECO:0000259" key="2">
    <source>
        <dbReference type="PROSITE" id="PS50208"/>
    </source>
</evidence>
<dbReference type="Pfam" id="PF00656">
    <property type="entry name" value="Peptidase_C14"/>
    <property type="match status" value="1"/>
</dbReference>
<dbReference type="SUPFAM" id="SSF81901">
    <property type="entry name" value="HCP-like"/>
    <property type="match status" value="2"/>
</dbReference>
<feature type="signal peptide" evidence="1">
    <location>
        <begin position="1"/>
        <end position="23"/>
    </location>
</feature>
<gene>
    <name evidence="3" type="ORF">SAMN05428953_101336</name>
</gene>
<dbReference type="EMBL" id="FNEE01000001">
    <property type="protein sequence ID" value="SDI16802.1"/>
    <property type="molecule type" value="Genomic_DNA"/>
</dbReference>
<dbReference type="PANTHER" id="PTHR22576">
    <property type="entry name" value="MUCOSA ASSOCIATED LYMPHOID TISSUE LYMPHOMA TRANSLOCATION PROTEIN 1/PARACASPASE"/>
    <property type="match status" value="1"/>
</dbReference>
<sequence length="850" mass="91135">MLRRCGFVAALMLASVATFDASAVERRVAFVIGNSDYQEISALKNPAKDVVDVSNTFRAAGFDVFVASNLTKLQFEDQFRNYLAAVDGADVAVVYYSGHGFQIGGENFLIPVDASLKDAADVEVQAIKLNDVLQQMRSKSKIQVIILDACRNNPFPRKDYWLRDQLLTASGTGLAQVRSSLNTLIAFATEPGAVAYDGAGDLSPFSSAFSRRALAPNQEIRTVMSAVRRDVVEATKGLQVPWENSSLIDEVVLMRRISRPSLPPVLEKVVLSGAGPVDLDLPEPVQVDGGTITVSIERPPALGRLMLDGKVVEAGELIQGKDLPRLQLDVPKGTGQPEEMDMLAYAARDSWGGEARGMLVFRVKSGEGAEGEQVMAALEAEQKQQVLQRGIHVTGAAEAIENRDVDVPVGVGAVALNLDVPTDDAAVSLKVTNYPATGTLSLPDRTLSPESSLTVGEVEGLRYEPQIGASAPVEIAFEIRADSGAAKPAKMKLSPSVDPCDLAAGEPLDLQGMVPGLLPNEIGADAVKLCEAAVKAYPDVARFRYELGRALLAAGKVDQARKAIQQAADRGHVRAVFELGYLYATGTGLAVDRKQANTFYAAAADKGDPYGMTSWGRALFHGYGVERDTGKGLDLLLKAASMGHTYAMNDLAAIFTEGRNGVPADQARAVAFLKAGVERQDMYSMNLLGRNYLSGQGVEKDPKAALALFQKAIDLGQPYAPASLARMYRDGVGVEQNLDEAQRLFELATSRGDQSGAYDRAALEMQKGDNADQAVAVRFLAFTVALDLRNELPDARATLAKFGAKPKAAALKQLRGELKSKIPLSGSVDKQLVKVARAVWEQANPRRDLF</sequence>
<dbReference type="Pfam" id="PF08238">
    <property type="entry name" value="Sel1"/>
    <property type="match status" value="5"/>
</dbReference>
<evidence type="ECO:0000256" key="1">
    <source>
        <dbReference type="SAM" id="SignalP"/>
    </source>
</evidence>
<dbReference type="Gene3D" id="3.40.50.1460">
    <property type="match status" value="1"/>
</dbReference>
<keyword evidence="1" id="KW-0732">Signal</keyword>
<dbReference type="AlphaFoldDB" id="A0A1G8ID68"/>
<evidence type="ECO:0000313" key="3">
    <source>
        <dbReference type="EMBL" id="SDI16802.1"/>
    </source>
</evidence>
<reference evidence="4" key="1">
    <citation type="submission" date="2016-10" db="EMBL/GenBank/DDBJ databases">
        <authorList>
            <person name="Varghese N."/>
            <person name="Submissions S."/>
        </authorList>
    </citation>
    <scope>NUCLEOTIDE SEQUENCE [LARGE SCALE GENOMIC DNA]</scope>
    <source>
        <strain evidence="4">CGMCC 1.11022</strain>
    </source>
</reference>
<dbReference type="Gene3D" id="1.25.40.10">
    <property type="entry name" value="Tetratricopeptide repeat domain"/>
    <property type="match status" value="1"/>
</dbReference>
<proteinExistence type="predicted"/>
<keyword evidence="4" id="KW-1185">Reference proteome</keyword>
<dbReference type="GO" id="GO:0006508">
    <property type="term" value="P:proteolysis"/>
    <property type="evidence" value="ECO:0007669"/>
    <property type="project" value="InterPro"/>
</dbReference>
<feature type="chain" id="PRO_5011483966" evidence="1">
    <location>
        <begin position="24"/>
        <end position="850"/>
    </location>
</feature>
<dbReference type="InterPro" id="IPR011990">
    <property type="entry name" value="TPR-like_helical_dom_sf"/>
</dbReference>
<organism evidence="3 4">
    <name type="scientific">Mesorhizobium muleiense</name>
    <dbReference type="NCBI Taxonomy" id="1004279"/>
    <lineage>
        <taxon>Bacteria</taxon>
        <taxon>Pseudomonadati</taxon>
        <taxon>Pseudomonadota</taxon>
        <taxon>Alphaproteobacteria</taxon>
        <taxon>Hyphomicrobiales</taxon>
        <taxon>Phyllobacteriaceae</taxon>
        <taxon>Mesorhizobium</taxon>
    </lineage>
</organism>
<accession>A0A1G8ID68</accession>
<name>A0A1G8ID68_9HYPH</name>
<protein>
    <submittedName>
        <fullName evidence="3">Sel1 repeat-containing protein</fullName>
    </submittedName>
</protein>
<dbReference type="SMART" id="SM00671">
    <property type="entry name" value="SEL1"/>
    <property type="match status" value="6"/>
</dbReference>
<dbReference type="Proteomes" id="UP000198894">
    <property type="component" value="Unassembled WGS sequence"/>
</dbReference>
<dbReference type="SUPFAM" id="SSF52129">
    <property type="entry name" value="Caspase-like"/>
    <property type="match status" value="1"/>
</dbReference>
<dbReference type="InterPro" id="IPR001309">
    <property type="entry name" value="Pept_C14_p20"/>
</dbReference>